<protein>
    <recommendedName>
        <fullName evidence="3">Nucleotidase</fullName>
        <ecNumber evidence="3">3.1.3.-</ecNumber>
    </recommendedName>
</protein>
<dbReference type="RefSeq" id="WP_040037145.1">
    <property type="nucleotide sequence ID" value="NZ_JWIQ02000032.1"/>
</dbReference>
<dbReference type="PIRSF" id="PIRSF021362">
    <property type="entry name" value="UCP021362_HAD"/>
    <property type="match status" value="1"/>
</dbReference>
<dbReference type="PANTHER" id="PTHR35134:SF2">
    <property type="entry name" value="NUCLEOTIDASE YQFW-RELATED"/>
    <property type="match status" value="1"/>
</dbReference>
<dbReference type="EMBL" id="JWIR02000005">
    <property type="protein sequence ID" value="KKB43069.1"/>
    <property type="molecule type" value="Genomic_DNA"/>
</dbReference>
<dbReference type="OrthoDB" id="2471595at2"/>
<dbReference type="PANTHER" id="PTHR35134">
    <property type="entry name" value="NUCLEOTIDASE YQFW-RELATED"/>
    <property type="match status" value="1"/>
</dbReference>
<proteinExistence type="inferred from homology"/>
<keyword evidence="5" id="KW-1185">Reference proteome</keyword>
<dbReference type="AlphaFoldDB" id="A0A0F5IBX2"/>
<dbReference type="EC" id="3.1.3.-" evidence="3"/>
<dbReference type="InterPro" id="IPR036412">
    <property type="entry name" value="HAD-like_sf"/>
</dbReference>
<evidence type="ECO:0000256" key="3">
    <source>
        <dbReference type="PIRNR" id="PIRNR021362"/>
    </source>
</evidence>
<dbReference type="Gene3D" id="3.40.50.1000">
    <property type="entry name" value="HAD superfamily/HAD-like"/>
    <property type="match status" value="1"/>
</dbReference>
<reference evidence="4" key="1">
    <citation type="submission" date="2015-02" db="EMBL/GenBank/DDBJ databases">
        <title>Genome Assembly of Bacillaceae bacterium MTCC 8252.</title>
        <authorList>
            <person name="Verma A."/>
            <person name="Khatri I."/>
            <person name="Mual P."/>
            <person name="Subramanian S."/>
            <person name="Krishnamurthi S."/>
        </authorList>
    </citation>
    <scope>NUCLEOTIDE SEQUENCE [LARGE SCALE GENOMIC DNA]</scope>
    <source>
        <strain evidence="4">MTCC 8252</strain>
    </source>
</reference>
<dbReference type="GO" id="GO:0016787">
    <property type="term" value="F:hydrolase activity"/>
    <property type="evidence" value="ECO:0007669"/>
    <property type="project" value="UniProtKB-KW"/>
</dbReference>
<dbReference type="SUPFAM" id="SSF56784">
    <property type="entry name" value="HAD-like"/>
    <property type="match status" value="1"/>
</dbReference>
<evidence type="ECO:0000256" key="1">
    <source>
        <dbReference type="ARBA" id="ARBA00009589"/>
    </source>
</evidence>
<sequence>MTRKRFGIDIDGTVTCPTSLIPFINEDFSLNITLDDIRQYDLSEALNIPAPHFKEWFDEKEPIIYANSPIAEGAKDVLLEWKEQFQLFFISARKTHLLQITEEWFNKQDIAYDKIELVGSHDKIQAATEHNVDIFFEDKHDNAVAICEELSIPVVLFNTPYNQDPVPEGVVRVDNWIQAKQWVHDWVSRT</sequence>
<evidence type="ECO:0000313" key="4">
    <source>
        <dbReference type="EMBL" id="KKB43069.1"/>
    </source>
</evidence>
<evidence type="ECO:0000313" key="5">
    <source>
        <dbReference type="Proteomes" id="UP000031563"/>
    </source>
</evidence>
<dbReference type="InterPro" id="IPR052419">
    <property type="entry name" value="5_3-deoxyribonucleotidase-like"/>
</dbReference>
<keyword evidence="2 3" id="KW-0378">Hydrolase</keyword>
<comment type="caution">
    <text evidence="4">The sequence shown here is derived from an EMBL/GenBank/DDBJ whole genome shotgun (WGS) entry which is preliminary data.</text>
</comment>
<evidence type="ECO:0000256" key="2">
    <source>
        <dbReference type="ARBA" id="ARBA00022801"/>
    </source>
</evidence>
<dbReference type="STRING" id="1221996.QY95_02669"/>
<accession>A0A0F5IBX2</accession>
<dbReference type="InterPro" id="IPR009206">
    <property type="entry name" value="Nucleotidase_putative"/>
</dbReference>
<name>A0A0F5IBX2_BACTR</name>
<comment type="similarity">
    <text evidence="1 3">Belongs to the 5'(3')-deoxyribonucleotidase family.</text>
</comment>
<organism evidence="4 5">
    <name type="scientific">Bacillus thermotolerans</name>
    <name type="common">Quasibacillus thermotolerans</name>
    <dbReference type="NCBI Taxonomy" id="1221996"/>
    <lineage>
        <taxon>Bacteria</taxon>
        <taxon>Bacillati</taxon>
        <taxon>Bacillota</taxon>
        <taxon>Bacilli</taxon>
        <taxon>Bacillales</taxon>
        <taxon>Bacillaceae</taxon>
        <taxon>Bacillus</taxon>
    </lineage>
</organism>
<gene>
    <name evidence="4" type="ORF">QY95_02669</name>
</gene>
<dbReference type="InterPro" id="IPR023214">
    <property type="entry name" value="HAD_sf"/>
</dbReference>
<dbReference type="Proteomes" id="UP000031563">
    <property type="component" value="Unassembled WGS sequence"/>
</dbReference>